<reference evidence="1 2" key="1">
    <citation type="journal article" date="2018" name="Mol. Plant">
        <title>The genome of Artemisia annua provides insight into the evolution of Asteraceae family and artemisinin biosynthesis.</title>
        <authorList>
            <person name="Shen Q."/>
            <person name="Zhang L."/>
            <person name="Liao Z."/>
            <person name="Wang S."/>
            <person name="Yan T."/>
            <person name="Shi P."/>
            <person name="Liu M."/>
            <person name="Fu X."/>
            <person name="Pan Q."/>
            <person name="Wang Y."/>
            <person name="Lv Z."/>
            <person name="Lu X."/>
            <person name="Zhang F."/>
            <person name="Jiang W."/>
            <person name="Ma Y."/>
            <person name="Chen M."/>
            <person name="Hao X."/>
            <person name="Li L."/>
            <person name="Tang Y."/>
            <person name="Lv G."/>
            <person name="Zhou Y."/>
            <person name="Sun X."/>
            <person name="Brodelius P.E."/>
            <person name="Rose J.K.C."/>
            <person name="Tang K."/>
        </authorList>
    </citation>
    <scope>NUCLEOTIDE SEQUENCE [LARGE SCALE GENOMIC DNA]</scope>
    <source>
        <strain evidence="2">cv. Huhao1</strain>
        <tissue evidence="1">Leaf</tissue>
    </source>
</reference>
<organism evidence="1 2">
    <name type="scientific">Artemisia annua</name>
    <name type="common">Sweet wormwood</name>
    <dbReference type="NCBI Taxonomy" id="35608"/>
    <lineage>
        <taxon>Eukaryota</taxon>
        <taxon>Viridiplantae</taxon>
        <taxon>Streptophyta</taxon>
        <taxon>Embryophyta</taxon>
        <taxon>Tracheophyta</taxon>
        <taxon>Spermatophyta</taxon>
        <taxon>Magnoliopsida</taxon>
        <taxon>eudicotyledons</taxon>
        <taxon>Gunneridae</taxon>
        <taxon>Pentapetalae</taxon>
        <taxon>asterids</taxon>
        <taxon>campanulids</taxon>
        <taxon>Asterales</taxon>
        <taxon>Asteraceae</taxon>
        <taxon>Asteroideae</taxon>
        <taxon>Anthemideae</taxon>
        <taxon>Artemisiinae</taxon>
        <taxon>Artemisia</taxon>
    </lineage>
</organism>
<dbReference type="EMBL" id="PKPP01013717">
    <property type="protein sequence ID" value="PWA40548.1"/>
    <property type="molecule type" value="Genomic_DNA"/>
</dbReference>
<evidence type="ECO:0000313" key="2">
    <source>
        <dbReference type="Proteomes" id="UP000245207"/>
    </source>
</evidence>
<keyword evidence="2" id="KW-1185">Reference proteome</keyword>
<dbReference type="AlphaFoldDB" id="A0A2U1KUX8"/>
<name>A0A2U1KUX8_ARTAN</name>
<evidence type="ECO:0000313" key="1">
    <source>
        <dbReference type="EMBL" id="PWA40548.1"/>
    </source>
</evidence>
<comment type="caution">
    <text evidence="1">The sequence shown here is derived from an EMBL/GenBank/DDBJ whole genome shotgun (WGS) entry which is preliminary data.</text>
</comment>
<sequence length="95" mass="11282">MHWKSTRIIDFFIQKEVEESRQLARELLQFVFAMIPYELLAVSLSKKHLNLRNLRSNLHQVLVVVRDKSCLITAEINTQWHQGHTQHLLESYTLV</sequence>
<proteinExistence type="predicted"/>
<dbReference type="Proteomes" id="UP000245207">
    <property type="component" value="Unassembled WGS sequence"/>
</dbReference>
<protein>
    <submittedName>
        <fullName evidence="1">Uncharacterized protein</fullName>
    </submittedName>
</protein>
<accession>A0A2U1KUX8</accession>
<gene>
    <name evidence="1" type="ORF">CTI12_AA561810</name>
</gene>